<dbReference type="OrthoDB" id="3668964at2"/>
<dbReference type="InterPro" id="IPR050261">
    <property type="entry name" value="FrsA_esterase"/>
</dbReference>
<reference evidence="2 3" key="2">
    <citation type="journal article" date="2015" name="PLoS ONE">
        <title>Whole-Genome Optical Mapping and Finished Genome Sequence of Sphingobacterium deserti sp. nov., a New Species Isolated from the Western Desert of China.</title>
        <authorList>
            <person name="Teng C."/>
            <person name="Zhou Z."/>
            <person name="Molnar I."/>
            <person name="Li X."/>
            <person name="Tang R."/>
            <person name="Chen M."/>
            <person name="Wang L."/>
            <person name="Su S."/>
            <person name="Zhang W."/>
            <person name="Lin M."/>
        </authorList>
    </citation>
    <scope>NUCLEOTIDE SEQUENCE [LARGE SCALE GENOMIC DNA]</scope>
    <source>
        <strain evidence="3">ACCC05744</strain>
    </source>
</reference>
<comment type="caution">
    <text evidence="2">The sequence shown here is derived from an EMBL/GenBank/DDBJ whole genome shotgun (WGS) entry which is preliminary data.</text>
</comment>
<name>A0A0B8SZP2_9SPHI</name>
<keyword evidence="3" id="KW-1185">Reference proteome</keyword>
<dbReference type="STRING" id="1229276.DI53_3153"/>
<dbReference type="PANTHER" id="PTHR22946">
    <property type="entry name" value="DIENELACTONE HYDROLASE DOMAIN-CONTAINING PROTEIN-RELATED"/>
    <property type="match status" value="1"/>
</dbReference>
<dbReference type="PATRIC" id="fig|1229276.3.peg.3260"/>
<dbReference type="EMBL" id="JJMU01000060">
    <property type="protein sequence ID" value="KGE13076.1"/>
    <property type="molecule type" value="Genomic_DNA"/>
</dbReference>
<sequence>MWIDIGAPELAELKHWVDRKYAQLITQRKWKGKRQSMASLLNDLLLLDEMPLATLETAVLRETDHTDYAIRTLVFQSQNGVFLPANLYIPKGVGPFPAILNSHGHWDGGKAGDIVQQMAQRMVRAGYVVLCIDAWGGGERGSQQKEEYHGGNLGAALFDVGTSLLAVQLLDNKQAINLLCSLPFVDTSRIGAVGASGGGNQTLWITAYDERIKAAVPVVSVGTFEGYLLQRNCVCELLPNGLAVLEAKDLLSRIAPRCVHILSATREDIPAFQPSQMLRAYEEAHAEQVNKFGNSYLSYKLFDEGHDFSVAMQAEALDFFNEKFAWPSEGAADTYSRNERATLNARIPLEVHFTLAGTMDYVQDRHEQMRAYLMSKVELVEDVLLTALHKSLNVDDNLAIDHVEHTVSGRAGWSKIILTTSDEQNLHLLTKEGTPSLPTQLILPAMGMASISEEEMVSFTTYEGTVVLMDVFGVRAQQTVPMAALDEDLPAFHSLARTLMWLGETLVGRWVSEIRLVVDFLREKQSAVIQLIANRETTLAALCYQALYRGAAQMKLTELPLSLMPQRTDLATKPLNMAVHIPGIISWGDVSMLRALIDIPVLIQQPIDSAGQAVHGKQIDDLADWTSSLKNKIRK</sequence>
<dbReference type="PANTHER" id="PTHR22946:SF8">
    <property type="entry name" value="ACETYL XYLAN ESTERASE DOMAIN-CONTAINING PROTEIN"/>
    <property type="match status" value="1"/>
</dbReference>
<dbReference type="SUPFAM" id="SSF53474">
    <property type="entry name" value="alpha/beta-Hydrolases"/>
    <property type="match status" value="1"/>
</dbReference>
<proteinExistence type="predicted"/>
<reference evidence="3" key="1">
    <citation type="submission" date="2014-04" db="EMBL/GenBank/DDBJ databases">
        <title>Whole-Genome optical mapping and complete genome sequence of Sphingobacterium deserti sp. nov., a new spaces isolated from desert in the west of China.</title>
        <authorList>
            <person name="Teng C."/>
            <person name="Zhou Z."/>
            <person name="Li X."/>
            <person name="Chen M."/>
            <person name="Lin M."/>
            <person name="Wang L."/>
            <person name="Su S."/>
            <person name="Zhang C."/>
            <person name="Zhang W."/>
        </authorList>
    </citation>
    <scope>NUCLEOTIDE SEQUENCE [LARGE SCALE GENOMIC DNA]</scope>
    <source>
        <strain evidence="3">ACCC05744</strain>
    </source>
</reference>
<dbReference type="Pfam" id="PF05448">
    <property type="entry name" value="AXE1"/>
    <property type="match status" value="1"/>
</dbReference>
<dbReference type="AlphaFoldDB" id="A0A0B8SZP2"/>
<evidence type="ECO:0000313" key="2">
    <source>
        <dbReference type="EMBL" id="KGE13076.1"/>
    </source>
</evidence>
<protein>
    <submittedName>
        <fullName evidence="2">Acetyl xylan esterase</fullName>
    </submittedName>
</protein>
<accession>A0A0B8SZP2</accession>
<dbReference type="Gene3D" id="3.40.50.1820">
    <property type="entry name" value="alpha/beta hydrolase"/>
    <property type="match status" value="1"/>
</dbReference>
<dbReference type="RefSeq" id="WP_157836788.1">
    <property type="nucleotide sequence ID" value="NZ_JJMU01000060.1"/>
</dbReference>
<dbReference type="eggNOG" id="COG3458">
    <property type="taxonomic scope" value="Bacteria"/>
</dbReference>
<evidence type="ECO:0000313" key="3">
    <source>
        <dbReference type="Proteomes" id="UP000031802"/>
    </source>
</evidence>
<dbReference type="InterPro" id="IPR008391">
    <property type="entry name" value="AXE1_dom"/>
</dbReference>
<dbReference type="InterPro" id="IPR029058">
    <property type="entry name" value="AB_hydrolase_fold"/>
</dbReference>
<gene>
    <name evidence="2" type="ORF">DI53_3153</name>
</gene>
<dbReference type="Proteomes" id="UP000031802">
    <property type="component" value="Unassembled WGS sequence"/>
</dbReference>
<evidence type="ECO:0000259" key="1">
    <source>
        <dbReference type="Pfam" id="PF05448"/>
    </source>
</evidence>
<feature type="domain" description="Acetyl xylan esterase" evidence="1">
    <location>
        <begin position="69"/>
        <end position="219"/>
    </location>
</feature>
<organism evidence="2 3">
    <name type="scientific">Sphingobacterium deserti</name>
    <dbReference type="NCBI Taxonomy" id="1229276"/>
    <lineage>
        <taxon>Bacteria</taxon>
        <taxon>Pseudomonadati</taxon>
        <taxon>Bacteroidota</taxon>
        <taxon>Sphingobacteriia</taxon>
        <taxon>Sphingobacteriales</taxon>
        <taxon>Sphingobacteriaceae</taxon>
        <taxon>Sphingobacterium</taxon>
    </lineage>
</organism>